<comment type="caution">
    <text evidence="2">The sequence shown here is derived from an EMBL/GenBank/DDBJ whole genome shotgun (WGS) entry which is preliminary data.</text>
</comment>
<evidence type="ECO:0000256" key="1">
    <source>
        <dbReference type="PROSITE-ProRule" id="PRU00339"/>
    </source>
</evidence>
<dbReference type="PANTHER" id="PTHR10098:SF108">
    <property type="entry name" value="TETRATRICOPEPTIDE REPEAT PROTEIN 28"/>
    <property type="match status" value="1"/>
</dbReference>
<dbReference type="PANTHER" id="PTHR10098">
    <property type="entry name" value="RAPSYN-RELATED"/>
    <property type="match status" value="1"/>
</dbReference>
<dbReference type="EMBL" id="DRPZ01000027">
    <property type="protein sequence ID" value="HGY08624.1"/>
    <property type="molecule type" value="Genomic_DNA"/>
</dbReference>
<gene>
    <name evidence="2" type="ORF">ENK37_01005</name>
</gene>
<dbReference type="GO" id="GO:0005524">
    <property type="term" value="F:ATP binding"/>
    <property type="evidence" value="ECO:0007669"/>
    <property type="project" value="UniProtKB-KW"/>
</dbReference>
<dbReference type="Pfam" id="PF13174">
    <property type="entry name" value="TPR_6"/>
    <property type="match status" value="1"/>
</dbReference>
<sequence length="794" mass="88245">MADGYVYRGGLLERLMQEVKERPVLLWGPPGFGKTLLLREVARHRDWPYREEWSEEPGVYDLKRPPPEWRPGQVLALRRKPPGAAEAALFGPEALALGVEEAREMARRLGVGKPWRKVWSRLGGWPLLLRRAYEQGARHPHEEPLRTWIEAFLARLTPDLREGLELLRLAPSEPAARRALGGEVLATLLERGIANPREGRLRLLPALHHFLEATAPLPPLEQAEPLLRAEARLGDPEAALQGFLRYGSPRASDVFVIAAKRWNREGQPEKTVRYWEQLQAIEERPEVCLAVAEAEYLGGRLQHALGLYEHAVSVREDRAKKVEALLGLGTVRVRLGRYEEAVEALQRAREWAEGDQVRRVEASLGGALIRLGRYAEAAEVLRGRSRGEAAADRQVEARALHNLGIALHHMGLTAEAAKAYRASLRLRADAEPRARANTLLSLGEALHLAGRWEEAYRALEEAVAEAEASGDYRAMGYSRLNQGDLFVAAHWLDRAEASYRASLKHLEPSGDRYGMGLVEFGLGRAYAARGRPSEAAWRYRRALELLERGGSPAELASVWVHQARLDPSGAPALLARAREAALQVGARRIELRARLDLLVLRAPEISAEELEAAAAELVELEATPLLLAPEYAPLWVAAAAAGEAGALVHERLLHGWGAVRVFSLGTMRFVREAPVEFFSRKEPWVLFALWLEGPQGADALAERLFPEAKNARKRVQIAVHHVREALGPLWIRFLEGRYHARPLPGTWWDHALLRAVAAGCERVPDWAPGACERAVETLRRGPFLPGSPLQAAAG</sequence>
<keyword evidence="2" id="KW-0067">ATP-binding</keyword>
<organism evidence="2">
    <name type="scientific">Oceanithermus profundus</name>
    <dbReference type="NCBI Taxonomy" id="187137"/>
    <lineage>
        <taxon>Bacteria</taxon>
        <taxon>Thermotogati</taxon>
        <taxon>Deinococcota</taxon>
        <taxon>Deinococci</taxon>
        <taxon>Thermales</taxon>
        <taxon>Thermaceae</taxon>
        <taxon>Oceanithermus</taxon>
    </lineage>
</organism>
<dbReference type="InterPro" id="IPR011990">
    <property type="entry name" value="TPR-like_helical_dom_sf"/>
</dbReference>
<dbReference type="InterPro" id="IPR027417">
    <property type="entry name" value="P-loop_NTPase"/>
</dbReference>
<protein>
    <submittedName>
        <fullName evidence="2">ATP-binding protein</fullName>
    </submittedName>
</protein>
<feature type="repeat" description="TPR" evidence="1">
    <location>
        <begin position="322"/>
        <end position="355"/>
    </location>
</feature>
<evidence type="ECO:0000313" key="2">
    <source>
        <dbReference type="EMBL" id="HGY08624.1"/>
    </source>
</evidence>
<dbReference type="SMART" id="SM00028">
    <property type="entry name" value="TPR"/>
    <property type="match status" value="5"/>
</dbReference>
<keyword evidence="2" id="KW-0547">Nucleotide-binding</keyword>
<proteinExistence type="predicted"/>
<dbReference type="SUPFAM" id="SSF52540">
    <property type="entry name" value="P-loop containing nucleoside triphosphate hydrolases"/>
    <property type="match status" value="1"/>
</dbReference>
<dbReference type="Proteomes" id="UP000885759">
    <property type="component" value="Unassembled WGS sequence"/>
</dbReference>
<accession>A0A7C4VB44</accession>
<reference evidence="2" key="1">
    <citation type="journal article" date="2020" name="mSystems">
        <title>Genome- and Community-Level Interaction Insights into Carbon Utilization and Element Cycling Functions of Hydrothermarchaeota in Hydrothermal Sediment.</title>
        <authorList>
            <person name="Zhou Z."/>
            <person name="Liu Y."/>
            <person name="Xu W."/>
            <person name="Pan J."/>
            <person name="Luo Z.H."/>
            <person name="Li M."/>
        </authorList>
    </citation>
    <scope>NUCLEOTIDE SEQUENCE [LARGE SCALE GENOMIC DNA]</scope>
    <source>
        <strain evidence="2">HyVt-570</strain>
    </source>
</reference>
<dbReference type="Pfam" id="PF13424">
    <property type="entry name" value="TPR_12"/>
    <property type="match status" value="1"/>
</dbReference>
<dbReference type="Gene3D" id="3.40.50.300">
    <property type="entry name" value="P-loop containing nucleotide triphosphate hydrolases"/>
    <property type="match status" value="1"/>
</dbReference>
<dbReference type="AlphaFoldDB" id="A0A7C4VB44"/>
<keyword evidence="1" id="KW-0802">TPR repeat</keyword>
<name>A0A7C4VB44_9DEIN</name>
<dbReference type="Gene3D" id="1.25.40.10">
    <property type="entry name" value="Tetratricopeptide repeat domain"/>
    <property type="match status" value="2"/>
</dbReference>
<dbReference type="PROSITE" id="PS50005">
    <property type="entry name" value="TPR"/>
    <property type="match status" value="1"/>
</dbReference>
<dbReference type="SUPFAM" id="SSF48452">
    <property type="entry name" value="TPR-like"/>
    <property type="match status" value="2"/>
</dbReference>
<dbReference type="InterPro" id="IPR019734">
    <property type="entry name" value="TPR_rpt"/>
</dbReference>